<sequence>MAEQLSFDLPARPALGRDDFFVSPANALAVAMIEYPDTWPGGKLVLSGPAGSGKTHLCHVWAAHTGARIVKASATTERDVPALAAGPVAVEDVPEIATDETAQNALFHLHNLALAQGNRLLLTGRPSPNLWGLSLPDLQSRVQGATHIALSPPDDPLLAAVLAKLFADRQITPRPDVIPFLLQRMDRSFLAAADIVDRLDRAALSQGRTLSRKLAAGLLGHMDKST</sequence>
<protein>
    <submittedName>
        <fullName evidence="1">DnaA/Hda family protein</fullName>
    </submittedName>
</protein>
<gene>
    <name evidence="1" type="ORF">QO034_17810</name>
</gene>
<dbReference type="Gene3D" id="3.40.50.300">
    <property type="entry name" value="P-loop containing nucleotide triphosphate hydrolases"/>
    <property type="match status" value="1"/>
</dbReference>
<evidence type="ECO:0000313" key="2">
    <source>
        <dbReference type="Proteomes" id="UP001227126"/>
    </source>
</evidence>
<dbReference type="PANTHER" id="PTHR30050:SF5">
    <property type="entry name" value="DNAA REGULATORY INACTIVATOR HDA"/>
    <property type="match status" value="1"/>
</dbReference>
<dbReference type="Gene3D" id="1.10.8.60">
    <property type="match status" value="1"/>
</dbReference>
<dbReference type="EMBL" id="JASNJE010000027">
    <property type="protein sequence ID" value="MDK3074949.1"/>
    <property type="molecule type" value="Genomic_DNA"/>
</dbReference>
<dbReference type="SUPFAM" id="SSF52540">
    <property type="entry name" value="P-loop containing nucleoside triphosphate hydrolases"/>
    <property type="match status" value="1"/>
</dbReference>
<dbReference type="PANTHER" id="PTHR30050">
    <property type="entry name" value="CHROMOSOMAL REPLICATION INITIATOR PROTEIN DNAA"/>
    <property type="match status" value="1"/>
</dbReference>
<keyword evidence="2" id="KW-1185">Reference proteome</keyword>
<evidence type="ECO:0000313" key="1">
    <source>
        <dbReference type="EMBL" id="MDK3074949.1"/>
    </source>
</evidence>
<dbReference type="Proteomes" id="UP001227126">
    <property type="component" value="Unassembled WGS sequence"/>
</dbReference>
<dbReference type="RefSeq" id="WP_284486877.1">
    <property type="nucleotide sequence ID" value="NZ_JASNJE010000027.1"/>
</dbReference>
<name>A0ABT7FIJ1_9RHOB</name>
<comment type="caution">
    <text evidence="1">The sequence shown here is derived from an EMBL/GenBank/DDBJ whole genome shotgun (WGS) entry which is preliminary data.</text>
</comment>
<dbReference type="InterPro" id="IPR027417">
    <property type="entry name" value="P-loop_NTPase"/>
</dbReference>
<organism evidence="1 2">
    <name type="scientific">Sedimentitalea xiamensis</name>
    <dbReference type="NCBI Taxonomy" id="3050037"/>
    <lineage>
        <taxon>Bacteria</taxon>
        <taxon>Pseudomonadati</taxon>
        <taxon>Pseudomonadota</taxon>
        <taxon>Alphaproteobacteria</taxon>
        <taxon>Rhodobacterales</taxon>
        <taxon>Paracoccaceae</taxon>
        <taxon>Sedimentitalea</taxon>
    </lineage>
</organism>
<accession>A0ABT7FIJ1</accession>
<proteinExistence type="predicted"/>
<reference evidence="1 2" key="1">
    <citation type="submission" date="2023-05" db="EMBL/GenBank/DDBJ databases">
        <title>Sedimentitalea sp. nov. JM2-8.</title>
        <authorList>
            <person name="Huang J."/>
        </authorList>
    </citation>
    <scope>NUCLEOTIDE SEQUENCE [LARGE SCALE GENOMIC DNA]</scope>
    <source>
        <strain evidence="1 2">JM2-8</strain>
    </source>
</reference>